<comment type="caution">
    <text evidence="1">The sequence shown here is derived from an EMBL/GenBank/DDBJ whole genome shotgun (WGS) entry which is preliminary data.</text>
</comment>
<accession>A0ABR4THZ8</accession>
<name>A0ABR4THZ8_CLOHA</name>
<reference evidence="1 2" key="1">
    <citation type="submission" date="2014-02" db="EMBL/GenBank/DDBJ databases">
        <title>Plasmidome dynamics in the species complex Clostridium novyi sensu lato converts strains of independent lineages into distinctly different pathogens.</title>
        <authorList>
            <person name="Skarin H."/>
            <person name="Segerman B."/>
        </authorList>
    </citation>
    <scope>NUCLEOTIDE SEQUENCE [LARGE SCALE GENOMIC DNA]</scope>
    <source>
        <strain evidence="1 2">NCTC 9693</strain>
    </source>
</reference>
<keyword evidence="2" id="KW-1185">Reference proteome</keyword>
<dbReference type="RefSeq" id="WP_039228162.1">
    <property type="nucleotide sequence ID" value="NZ_JENX01000026.1"/>
</dbReference>
<evidence type="ECO:0000313" key="2">
    <source>
        <dbReference type="Proteomes" id="UP000027937"/>
    </source>
</evidence>
<evidence type="ECO:0000313" key="1">
    <source>
        <dbReference type="EMBL" id="KEI18281.1"/>
    </source>
</evidence>
<proteinExistence type="predicted"/>
<protein>
    <submittedName>
        <fullName evidence="1">Uncharacterized protein</fullName>
    </submittedName>
</protein>
<gene>
    <name evidence="1" type="ORF">Z960_03990</name>
</gene>
<dbReference type="Proteomes" id="UP000027937">
    <property type="component" value="Unassembled WGS sequence"/>
</dbReference>
<organism evidence="1 2">
    <name type="scientific">Clostridium haemolyticum NCTC 9693</name>
    <dbReference type="NCBI Taxonomy" id="1443114"/>
    <lineage>
        <taxon>Bacteria</taxon>
        <taxon>Bacillati</taxon>
        <taxon>Bacillota</taxon>
        <taxon>Clostridia</taxon>
        <taxon>Eubacteriales</taxon>
        <taxon>Clostridiaceae</taxon>
        <taxon>Clostridium</taxon>
    </lineage>
</organism>
<dbReference type="EMBL" id="JENX01000026">
    <property type="protein sequence ID" value="KEI18281.1"/>
    <property type="molecule type" value="Genomic_DNA"/>
</dbReference>
<sequence>MKIRDLNGKLHIAAKEDLYIKPVYGIEEINGYAICHNLGNNEVEITRYSDPVIAKHMLKLIKLYSNASEQYDVEACCFSEFDIAKDLWIEAGERLKRVTYNAKVGVL</sequence>